<feature type="compositionally biased region" description="Polar residues" evidence="1">
    <location>
        <begin position="1"/>
        <end position="15"/>
    </location>
</feature>
<accession>A0AAJ5YW16</accession>
<protein>
    <submittedName>
        <fullName evidence="2">Uncharacterized protein</fullName>
    </submittedName>
</protein>
<keyword evidence="3" id="KW-1185">Reference proteome</keyword>
<evidence type="ECO:0000256" key="1">
    <source>
        <dbReference type="SAM" id="MobiDB-lite"/>
    </source>
</evidence>
<feature type="region of interest" description="Disordered" evidence="1">
    <location>
        <begin position="1"/>
        <end position="22"/>
    </location>
</feature>
<dbReference type="Proteomes" id="UP001219567">
    <property type="component" value="Chromosome 1"/>
</dbReference>
<gene>
    <name evidence="2" type="ORF">MYAM1_000084</name>
</gene>
<dbReference type="AlphaFoldDB" id="A0AAJ5YW16"/>
<organism evidence="2 3">
    <name type="scientific">Malassezia yamatoensis</name>
    <dbReference type="NCBI Taxonomy" id="253288"/>
    <lineage>
        <taxon>Eukaryota</taxon>
        <taxon>Fungi</taxon>
        <taxon>Dikarya</taxon>
        <taxon>Basidiomycota</taxon>
        <taxon>Ustilaginomycotina</taxon>
        <taxon>Malasseziomycetes</taxon>
        <taxon>Malasseziales</taxon>
        <taxon>Malasseziaceae</taxon>
        <taxon>Malassezia</taxon>
    </lineage>
</organism>
<dbReference type="EMBL" id="CP119943">
    <property type="protein sequence ID" value="WFC97374.1"/>
    <property type="molecule type" value="Genomic_DNA"/>
</dbReference>
<feature type="region of interest" description="Disordered" evidence="1">
    <location>
        <begin position="108"/>
        <end position="193"/>
    </location>
</feature>
<dbReference type="PANTHER" id="PTHR38645:SF1">
    <property type="entry name" value="YALI0F12243P"/>
    <property type="match status" value="1"/>
</dbReference>
<name>A0AAJ5YW16_9BASI</name>
<evidence type="ECO:0000313" key="2">
    <source>
        <dbReference type="EMBL" id="WFC97374.1"/>
    </source>
</evidence>
<evidence type="ECO:0000313" key="3">
    <source>
        <dbReference type="Proteomes" id="UP001219567"/>
    </source>
</evidence>
<reference evidence="2 3" key="1">
    <citation type="submission" date="2023-03" db="EMBL/GenBank/DDBJ databases">
        <title>Mating type loci evolution in Malassezia.</title>
        <authorList>
            <person name="Coelho M.A."/>
        </authorList>
    </citation>
    <scope>NUCLEOTIDE SEQUENCE [LARGE SCALE GENOMIC DNA]</scope>
    <source>
        <strain evidence="2 3">CBS 9725</strain>
    </source>
</reference>
<proteinExistence type="predicted"/>
<sequence>MDLKNLQESLDSTARQAEPANREMYDERLNSEFRVAALQLTNLYKKGLENAHDAFESGYALALRDILEYVRGKKSQDTAQHVEQYLQARLEALRHHETDECHAAIESRRTHTTAAQAPTSHRIPSTPTNSRPTSVQRSSVKVSSNDTETPRTDMPQLPNDALESTPDTPTHLRPRKRPRGFPRFSVDALIDRN</sequence>
<feature type="compositionally biased region" description="Polar residues" evidence="1">
    <location>
        <begin position="112"/>
        <end position="147"/>
    </location>
</feature>
<dbReference type="PANTHER" id="PTHR38645">
    <property type="entry name" value="CHROMOSOME 9, WHOLE GENOME SHOTGUN SEQUENCE"/>
    <property type="match status" value="1"/>
</dbReference>